<evidence type="ECO:0000313" key="1">
    <source>
        <dbReference type="EMBL" id="AFH95160.1"/>
    </source>
</evidence>
<organism evidence="1 2">
    <name type="scientific">Providencia stuartii (strain MRSN 2154)</name>
    <dbReference type="NCBI Taxonomy" id="1157951"/>
    <lineage>
        <taxon>Bacteria</taxon>
        <taxon>Pseudomonadati</taxon>
        <taxon>Pseudomonadota</taxon>
        <taxon>Gammaproteobacteria</taxon>
        <taxon>Enterobacterales</taxon>
        <taxon>Morganellaceae</taxon>
        <taxon>Providencia</taxon>
    </lineage>
</organism>
<dbReference type="PATRIC" id="fig|1157951.4.peg.3367"/>
<dbReference type="RefSeq" id="WP_014657861.1">
    <property type="nucleotide sequence ID" value="NC_017731.1"/>
</dbReference>
<dbReference type="AlphaFoldDB" id="A0A140NR81"/>
<reference evidence="1 2" key="1">
    <citation type="journal article" date="2012" name="J. Bacteriol.">
        <title>Complete Genome Sequence of Providencia stuartii Clinical Isolate MRSN 2154.</title>
        <authorList>
            <person name="Clifford R.J."/>
            <person name="Hang J."/>
            <person name="Riley M.C."/>
            <person name="Onmus-Leone F."/>
            <person name="Kuschner R.A."/>
            <person name="Lesho E.P."/>
            <person name="Waterman P.E."/>
        </authorList>
    </citation>
    <scope>NUCLEOTIDE SEQUENCE [LARGE SCALE GENOMIC DNA]</scope>
    <source>
        <strain evidence="1 2">MRSN 2154</strain>
    </source>
</reference>
<gene>
    <name evidence="1" type="ordered locus">S70_16735</name>
</gene>
<dbReference type="GeneID" id="93520429"/>
<proteinExistence type="predicted"/>
<sequence length="79" mass="9198">MAGTVNVQITGEHRVRYCKNVEMSIEDFDKYHQLINSDMTNSEIDYQLAGIAYKYGFSCSDDNYLDSDELEEIEFQKID</sequence>
<protein>
    <submittedName>
        <fullName evidence="1">Uncharacterized protein</fullName>
    </submittedName>
</protein>
<dbReference type="HOGENOM" id="CLU_2603206_0_0_6"/>
<dbReference type="EMBL" id="CP003488">
    <property type="protein sequence ID" value="AFH95160.1"/>
    <property type="molecule type" value="Genomic_DNA"/>
</dbReference>
<dbReference type="Proteomes" id="UP000005012">
    <property type="component" value="Chromosome"/>
</dbReference>
<evidence type="ECO:0000313" key="2">
    <source>
        <dbReference type="Proteomes" id="UP000005012"/>
    </source>
</evidence>
<accession>A0A140NR81</accession>
<name>A0A140NR81_PROSM</name>
<dbReference type="KEGG" id="psi:S70_16735"/>
<reference evidence="2" key="2">
    <citation type="submission" date="2012-04" db="EMBL/GenBank/DDBJ databases">
        <title>Complete genome sequence of Providencia stuartii clinical isolate MRSN 2154.</title>
        <authorList>
            <person name="Clifford R.J."/>
            <person name="Hang J."/>
            <person name="Riley M.C."/>
            <person name="Onmus-Leone F."/>
            <person name="Kuschner R.A."/>
            <person name="Lesho E.P."/>
            <person name="Waterman P.E."/>
        </authorList>
    </citation>
    <scope>NUCLEOTIDE SEQUENCE [LARGE SCALE GENOMIC DNA]</scope>
    <source>
        <strain evidence="2">MRSN 2154</strain>
    </source>
</reference>